<dbReference type="PANTHER" id="PTHR40942:SF2">
    <property type="entry name" value="CYTOCHROME-RELATED"/>
    <property type="match status" value="1"/>
</dbReference>
<dbReference type="Proteomes" id="UP000284767">
    <property type="component" value="Unassembled WGS sequence"/>
</dbReference>
<evidence type="ECO:0000313" key="16">
    <source>
        <dbReference type="Proteomes" id="UP000194857"/>
    </source>
</evidence>
<dbReference type="Pfam" id="PF13442">
    <property type="entry name" value="Cytochrome_CBB3"/>
    <property type="match status" value="1"/>
</dbReference>
<dbReference type="KEGG" id="paeb:NCGM1900_6350"/>
<accession>A0A1S1BZC1</accession>
<name>A0A072ZRU9_PSEAI</name>
<dbReference type="EMBL" id="NFFZ01000018">
    <property type="protein sequence ID" value="OTI57188.1"/>
    <property type="molecule type" value="Genomic_DNA"/>
</dbReference>
<evidence type="ECO:0000313" key="9">
    <source>
        <dbReference type="EMBL" id="CRO11610.1"/>
    </source>
</evidence>
<gene>
    <name evidence="12" type="ORF">CAZ10_27460</name>
    <name evidence="10" type="ORF">GNQ48_19040</name>
    <name evidence="11" type="ORF">GUL26_24660</name>
    <name evidence="13" type="ORF">IPC1295_21105</name>
    <name evidence="14" type="ORF">L4V69_37155</name>
    <name evidence="9" type="ORF">PAERUG_P19_London_7_VIM_2_05_10_00832</name>
</gene>
<evidence type="ECO:0000313" key="18">
    <source>
        <dbReference type="Proteomes" id="UP000433532"/>
    </source>
</evidence>
<evidence type="ECO:0000256" key="5">
    <source>
        <dbReference type="ARBA" id="ARBA00023004"/>
    </source>
</evidence>
<dbReference type="InterPro" id="IPR002323">
    <property type="entry name" value="Cyt_CIE"/>
</dbReference>
<keyword evidence="7" id="KW-0732">Signal</keyword>
<feature type="domain" description="Cytochrome c" evidence="8">
    <location>
        <begin position="18"/>
        <end position="97"/>
    </location>
</feature>
<dbReference type="EMBL" id="WOAD01000016">
    <property type="protein sequence ID" value="MUI37104.1"/>
    <property type="molecule type" value="Genomic_DNA"/>
</dbReference>
<dbReference type="InterPro" id="IPR036909">
    <property type="entry name" value="Cyt_c-like_dom_sf"/>
</dbReference>
<dbReference type="InterPro" id="IPR009056">
    <property type="entry name" value="Cyt_c-like_dom"/>
</dbReference>
<dbReference type="OMA" id="KGMMPAK"/>
<evidence type="ECO:0000256" key="6">
    <source>
        <dbReference type="PROSITE-ProRule" id="PRU00433"/>
    </source>
</evidence>
<evidence type="ECO:0000313" key="10">
    <source>
        <dbReference type="EMBL" id="MUI37104.1"/>
    </source>
</evidence>
<evidence type="ECO:0000313" key="17">
    <source>
        <dbReference type="Proteomes" id="UP000284767"/>
    </source>
</evidence>
<keyword evidence="1" id="KW-0813">Transport</keyword>
<keyword evidence="2 6" id="KW-0349">Heme</keyword>
<dbReference type="GO" id="GO:0020037">
    <property type="term" value="F:heme binding"/>
    <property type="evidence" value="ECO:0007669"/>
    <property type="project" value="InterPro"/>
</dbReference>
<dbReference type="PRINTS" id="PR00607">
    <property type="entry name" value="CYTCHROMECIE"/>
</dbReference>
<evidence type="ECO:0000313" key="11">
    <source>
        <dbReference type="EMBL" id="MZZ15454.1"/>
    </source>
</evidence>
<dbReference type="Proteomes" id="UP000433532">
    <property type="component" value="Unassembled WGS sequence"/>
</dbReference>
<evidence type="ECO:0000313" key="14">
    <source>
        <dbReference type="EMBL" id="WOS78042.1"/>
    </source>
</evidence>
<keyword evidence="3 6" id="KW-0479">Metal-binding</keyword>
<feature type="signal peptide" evidence="7">
    <location>
        <begin position="1"/>
        <end position="19"/>
    </location>
</feature>
<proteinExistence type="predicted"/>
<evidence type="ECO:0000256" key="2">
    <source>
        <dbReference type="ARBA" id="ARBA00022617"/>
    </source>
</evidence>
<dbReference type="Proteomes" id="UP000194857">
    <property type="component" value="Unassembled WGS sequence"/>
</dbReference>
<dbReference type="AlphaFoldDB" id="A0A072ZRU9"/>
<accession>A0A072ZRU9</accession>
<reference evidence="15" key="2">
    <citation type="submission" date="2015-06" db="EMBL/GenBank/DDBJ databases">
        <authorList>
            <person name="Radhakrishnan Rajesh"/>
            <person name="Underwood Anthony"/>
            <person name="Al-Shahib Ali"/>
        </authorList>
    </citation>
    <scope>NUCLEOTIDE SEQUENCE [LARGE SCALE GENOMIC DNA]</scope>
    <source>
        <strain evidence="15">P19_London_7_VIM_2_05_10</strain>
    </source>
</reference>
<evidence type="ECO:0000259" key="8">
    <source>
        <dbReference type="PROSITE" id="PS51007"/>
    </source>
</evidence>
<dbReference type="SUPFAM" id="SSF46626">
    <property type="entry name" value="Cytochrome c"/>
    <property type="match status" value="1"/>
</dbReference>
<feature type="chain" id="PRO_5015028067" evidence="7">
    <location>
        <begin position="20"/>
        <end position="97"/>
    </location>
</feature>
<dbReference type="Gene3D" id="1.10.760.10">
    <property type="entry name" value="Cytochrome c-like domain"/>
    <property type="match status" value="1"/>
</dbReference>
<dbReference type="Proteomes" id="UP001297540">
    <property type="component" value="Chromosome"/>
</dbReference>
<reference evidence="10 18" key="6">
    <citation type="submission" date="2019-11" db="EMBL/GenBank/DDBJ databases">
        <title>Genomes of ocular Pseudomonas aeruginosa isolates.</title>
        <authorList>
            <person name="Khan M."/>
            <person name="Rice S.A."/>
            <person name="Willcox M.D.P."/>
            <person name="Stapleton F."/>
        </authorList>
    </citation>
    <scope>NUCLEOTIDE SEQUENCE [LARGE SCALE GENOMIC DNA]</scope>
    <source>
        <strain evidence="10 18">PA221</strain>
    </source>
</reference>
<dbReference type="GO" id="GO:0005506">
    <property type="term" value="F:iron ion binding"/>
    <property type="evidence" value="ECO:0007669"/>
    <property type="project" value="InterPro"/>
</dbReference>
<dbReference type="EMBL" id="NSNE01000013">
    <property type="protein sequence ID" value="RPM11518.1"/>
    <property type="molecule type" value="Genomic_DNA"/>
</dbReference>
<reference evidence="13 17" key="4">
    <citation type="submission" date="2017-08" db="EMBL/GenBank/DDBJ databases">
        <authorList>
            <person name="Feschi L."/>
            <person name="Jeukens J."/>
            <person name="Emond-Rheault J.-G."/>
            <person name="Kukavica-Ibrulj I."/>
            <person name="Boyle B."/>
            <person name="Levesque R.C."/>
        </authorList>
    </citation>
    <scope>NUCLEOTIDE SEQUENCE [LARGE SCALE GENOMIC DNA]</scope>
    <source>
        <strain evidence="13 17">PA-W36</strain>
    </source>
</reference>
<dbReference type="RefSeq" id="WP_003096979.1">
    <property type="nucleotide sequence ID" value="NZ_AP014622.1"/>
</dbReference>
<evidence type="ECO:0000256" key="7">
    <source>
        <dbReference type="SAM" id="SignalP"/>
    </source>
</evidence>
<dbReference type="PANTHER" id="PTHR40942">
    <property type="match status" value="1"/>
</dbReference>
<evidence type="ECO:0000256" key="4">
    <source>
        <dbReference type="ARBA" id="ARBA00022982"/>
    </source>
</evidence>
<organism evidence="12 16">
    <name type="scientific">Pseudomonas aeruginosa</name>
    <dbReference type="NCBI Taxonomy" id="287"/>
    <lineage>
        <taxon>Bacteria</taxon>
        <taxon>Pseudomonadati</taxon>
        <taxon>Pseudomonadota</taxon>
        <taxon>Gammaproteobacteria</taxon>
        <taxon>Pseudomonadales</taxon>
        <taxon>Pseudomonadaceae</taxon>
        <taxon>Pseudomonas</taxon>
    </lineage>
</organism>
<reference evidence="12 16" key="3">
    <citation type="submission" date="2017-05" db="EMBL/GenBank/DDBJ databases">
        <authorList>
            <person name="Song R."/>
            <person name="Chenine A.L."/>
            <person name="Ruprecht R.M."/>
        </authorList>
    </citation>
    <scope>NUCLEOTIDE SEQUENCE [LARGE SCALE GENOMIC DNA]</scope>
    <source>
        <strain evidence="12 16">S567_C10_BS</strain>
    </source>
</reference>
<dbReference type="GO" id="GO:0009055">
    <property type="term" value="F:electron transfer activity"/>
    <property type="evidence" value="ECO:0007669"/>
    <property type="project" value="InterPro"/>
</dbReference>
<reference evidence="13 17" key="5">
    <citation type="submission" date="2019-01" db="EMBL/GenBank/DDBJ databases">
        <title>The Pseudomonas aeruginosa pan-genome provides new insights on its population structure, horizontal gene transfer and pathogenicity.</title>
        <authorList>
            <person name="Freschi L."/>
            <person name="Vincent A.T."/>
            <person name="Jeukens J."/>
            <person name="Emond-Rheault J.-G."/>
            <person name="Kukavica-Ibrulj I."/>
            <person name="Dupont M.-J."/>
            <person name="Charette S.J."/>
            <person name="Boyle B."/>
            <person name="Levesque R.C."/>
        </authorList>
    </citation>
    <scope>NUCLEOTIDE SEQUENCE [LARGE SCALE GENOMIC DNA]</scope>
    <source>
        <strain evidence="13 17">PA-W36</strain>
    </source>
</reference>
<sequence length="97" mass="10420">MKKLLLAATVVAVAVTAQAAQDPEAVFNRTCGACHDGQLPMAPKKGDHAAWEPRLAKGMPTLVQHVTNGFNAMPPRGLCTDCSAEDYQATIQWMVKK</sequence>
<evidence type="ECO:0000256" key="3">
    <source>
        <dbReference type="ARBA" id="ARBA00022723"/>
    </source>
</evidence>
<dbReference type="PROSITE" id="PS51007">
    <property type="entry name" value="CYTC"/>
    <property type="match status" value="1"/>
</dbReference>
<reference evidence="9" key="1">
    <citation type="submission" date="2015-06" db="EMBL/GenBank/DDBJ databases">
        <authorList>
            <person name="Radhakrishnan R."/>
            <person name="Underwood A."/>
            <person name="Al-Shahib A."/>
        </authorList>
    </citation>
    <scope>NUCLEOTIDE SEQUENCE</scope>
    <source>
        <strain evidence="9">P19_London_7_VIM_2_05_10</strain>
    </source>
</reference>
<dbReference type="EMBL" id="WXZT01000018">
    <property type="protein sequence ID" value="MZZ15454.1"/>
    <property type="molecule type" value="Genomic_DNA"/>
</dbReference>
<evidence type="ECO:0000313" key="12">
    <source>
        <dbReference type="EMBL" id="OTI57188.1"/>
    </source>
</evidence>
<evidence type="ECO:0000256" key="1">
    <source>
        <dbReference type="ARBA" id="ARBA00022448"/>
    </source>
</evidence>
<dbReference type="SMR" id="A0A072ZRU9"/>
<dbReference type="eggNOG" id="COG3245">
    <property type="taxonomic scope" value="Bacteria"/>
</dbReference>
<protein>
    <submittedName>
        <fullName evidence="9 12">Cytochrome c5</fullName>
    </submittedName>
</protein>
<reference evidence="14" key="9">
    <citation type="submission" date="2023-10" db="EMBL/GenBank/DDBJ databases">
        <title>Pathogen: clinical or host-associated sample.</title>
        <authorList>
            <person name="Hergert J."/>
            <person name="Casey R."/>
            <person name="Wagner J."/>
            <person name="Young E.L."/>
            <person name="Oakeson K.F."/>
        </authorList>
    </citation>
    <scope>NUCLEOTIDE SEQUENCE</scope>
    <source>
        <strain evidence="14">2021CK-01020</strain>
    </source>
</reference>
<keyword evidence="4" id="KW-0249">Electron transport</keyword>
<dbReference type="EMBL" id="CVVU01000033">
    <property type="protein sequence ID" value="CRO11610.1"/>
    <property type="molecule type" value="Genomic_DNA"/>
</dbReference>
<dbReference type="Proteomes" id="UP000644192">
    <property type="component" value="Unassembled WGS sequence"/>
</dbReference>
<reference evidence="11" key="7">
    <citation type="submission" date="2020-01" db="EMBL/GenBank/DDBJ databases">
        <title>Bacteria Cultured from War Wounds Associated with the Conflict in Eastern Ukraine.</title>
        <authorList>
            <person name="Snesrud E."/>
            <person name="Galac M.R."/>
            <person name="Mc Gann P."/>
            <person name="Valentine K."/>
            <person name="Viacheslav K."/>
        </authorList>
    </citation>
    <scope>NUCLEOTIDE SEQUENCE</scope>
    <source>
        <strain evidence="11">VNMU148</strain>
    </source>
</reference>
<dbReference type="EMBL" id="CP136986">
    <property type="protein sequence ID" value="WOS78042.1"/>
    <property type="molecule type" value="Genomic_DNA"/>
</dbReference>
<evidence type="ECO:0000313" key="15">
    <source>
        <dbReference type="Proteomes" id="UP000045039"/>
    </source>
</evidence>
<dbReference type="Proteomes" id="UP000045039">
    <property type="component" value="Unassembled WGS sequence"/>
</dbReference>
<evidence type="ECO:0000313" key="13">
    <source>
        <dbReference type="EMBL" id="RPM11518.1"/>
    </source>
</evidence>
<keyword evidence="5 6" id="KW-0408">Iron</keyword>
<reference evidence="14" key="8">
    <citation type="submission" date="2023-06" db="EMBL/GenBank/DDBJ databases">
        <authorList>
            <consortium name="Clinical and Environmental Microbiology Branch: Whole genome sequencing antimicrobial resistance pathogens in the healthcare setting"/>
        </authorList>
    </citation>
    <scope>NUCLEOTIDE SEQUENCE</scope>
    <source>
        <strain evidence="14">2021CK-01020</strain>
    </source>
</reference>